<comment type="similarity">
    <text evidence="1">Belongs to the ARG7 family.</text>
</comment>
<gene>
    <name evidence="3" type="ORF">SI8410_08011566</name>
</gene>
<accession>A0A7I8KUV8</accession>
<dbReference type="InterPro" id="IPR003676">
    <property type="entry name" value="SAUR_fam"/>
</dbReference>
<sequence>MEGKGKGKGKVKKGWMAVRVGEEGEGGFRRFTMPISYLYHPQFERLLQAAKELYGYPSSGPLILPCSVDEFLHLRWLIEKEESHSHHHHHSPRSSSSSSLHSC</sequence>
<dbReference type="Pfam" id="PF02519">
    <property type="entry name" value="Auxin_inducible"/>
    <property type="match status" value="1"/>
</dbReference>
<protein>
    <submittedName>
        <fullName evidence="3">Uncharacterized protein</fullName>
    </submittedName>
</protein>
<evidence type="ECO:0000313" key="4">
    <source>
        <dbReference type="Proteomes" id="UP000663760"/>
    </source>
</evidence>
<dbReference type="GO" id="GO:0009733">
    <property type="term" value="P:response to auxin"/>
    <property type="evidence" value="ECO:0007669"/>
    <property type="project" value="InterPro"/>
</dbReference>
<evidence type="ECO:0000256" key="2">
    <source>
        <dbReference type="SAM" id="MobiDB-lite"/>
    </source>
</evidence>
<keyword evidence="4" id="KW-1185">Reference proteome</keyword>
<feature type="compositionally biased region" description="Low complexity" evidence="2">
    <location>
        <begin position="93"/>
        <end position="103"/>
    </location>
</feature>
<evidence type="ECO:0000313" key="3">
    <source>
        <dbReference type="EMBL" id="CAA7400888.1"/>
    </source>
</evidence>
<dbReference type="EMBL" id="LR746271">
    <property type="protein sequence ID" value="CAA7400888.1"/>
    <property type="molecule type" value="Genomic_DNA"/>
</dbReference>
<name>A0A7I8KUV8_SPIIN</name>
<dbReference type="OrthoDB" id="1887717at2759"/>
<dbReference type="PANTHER" id="PTHR31374">
    <property type="entry name" value="AUXIN-INDUCED PROTEIN-LIKE-RELATED"/>
    <property type="match status" value="1"/>
</dbReference>
<reference evidence="3" key="1">
    <citation type="submission" date="2020-02" db="EMBL/GenBank/DDBJ databases">
        <authorList>
            <person name="Scholz U."/>
            <person name="Mascher M."/>
            <person name="Fiebig A."/>
        </authorList>
    </citation>
    <scope>NUCLEOTIDE SEQUENCE</scope>
</reference>
<dbReference type="Proteomes" id="UP000663760">
    <property type="component" value="Chromosome 8"/>
</dbReference>
<evidence type="ECO:0000256" key="1">
    <source>
        <dbReference type="ARBA" id="ARBA00006974"/>
    </source>
</evidence>
<dbReference type="AlphaFoldDB" id="A0A7I8KUV8"/>
<proteinExistence type="inferred from homology"/>
<organism evidence="3 4">
    <name type="scientific">Spirodela intermedia</name>
    <name type="common">Intermediate duckweed</name>
    <dbReference type="NCBI Taxonomy" id="51605"/>
    <lineage>
        <taxon>Eukaryota</taxon>
        <taxon>Viridiplantae</taxon>
        <taxon>Streptophyta</taxon>
        <taxon>Embryophyta</taxon>
        <taxon>Tracheophyta</taxon>
        <taxon>Spermatophyta</taxon>
        <taxon>Magnoliopsida</taxon>
        <taxon>Liliopsida</taxon>
        <taxon>Araceae</taxon>
        <taxon>Lemnoideae</taxon>
        <taxon>Spirodela</taxon>
    </lineage>
</organism>
<dbReference type="PANTHER" id="PTHR31374:SF228">
    <property type="entry name" value="SAUR FAMILY PROTEIN"/>
    <property type="match status" value="1"/>
</dbReference>
<feature type="region of interest" description="Disordered" evidence="2">
    <location>
        <begin position="83"/>
        <end position="103"/>
    </location>
</feature>